<accession>A0ABS4S9F9</accession>
<dbReference type="Gene3D" id="3.40.190.10">
    <property type="entry name" value="Periplasmic binding protein-like II"/>
    <property type="match status" value="2"/>
</dbReference>
<feature type="signal peptide" evidence="5">
    <location>
        <begin position="1"/>
        <end position="18"/>
    </location>
</feature>
<comment type="caution">
    <text evidence="7">The sequence shown here is derived from an EMBL/GenBank/DDBJ whole genome shotgun (WGS) entry which is preliminary data.</text>
</comment>
<feature type="region of interest" description="Disordered" evidence="4">
    <location>
        <begin position="26"/>
        <end position="51"/>
    </location>
</feature>
<dbReference type="EC" id="4.2.1.91" evidence="7"/>
<feature type="chain" id="PRO_5046307302" evidence="5">
    <location>
        <begin position="19"/>
        <end position="283"/>
    </location>
</feature>
<evidence type="ECO:0000256" key="1">
    <source>
        <dbReference type="ARBA" id="ARBA00022729"/>
    </source>
</evidence>
<feature type="compositionally biased region" description="Basic and acidic residues" evidence="4">
    <location>
        <begin position="37"/>
        <end position="51"/>
    </location>
</feature>
<organism evidence="7 8">
    <name type="scientific">Virgibacillus alimentarius</name>
    <dbReference type="NCBI Taxonomy" id="698769"/>
    <lineage>
        <taxon>Bacteria</taxon>
        <taxon>Bacillati</taxon>
        <taxon>Bacillota</taxon>
        <taxon>Bacilli</taxon>
        <taxon>Bacillales</taxon>
        <taxon>Bacillaceae</taxon>
        <taxon>Virgibacillus</taxon>
    </lineage>
</organism>
<dbReference type="PROSITE" id="PS51257">
    <property type="entry name" value="PROKAR_LIPOPROTEIN"/>
    <property type="match status" value="1"/>
</dbReference>
<dbReference type="GO" id="GO:0004664">
    <property type="term" value="F:prephenate dehydratase activity"/>
    <property type="evidence" value="ECO:0007669"/>
    <property type="project" value="UniProtKB-EC"/>
</dbReference>
<dbReference type="Proteomes" id="UP001519294">
    <property type="component" value="Unassembled WGS sequence"/>
</dbReference>
<evidence type="ECO:0000313" key="8">
    <source>
        <dbReference type="Proteomes" id="UP001519294"/>
    </source>
</evidence>
<dbReference type="PANTHER" id="PTHR35936:SF19">
    <property type="entry name" value="AMINO-ACID-BINDING PROTEIN YXEM-RELATED"/>
    <property type="match status" value="1"/>
</dbReference>
<dbReference type="EC" id="4.2.1.51" evidence="7"/>
<dbReference type="EMBL" id="JAGIKX010000020">
    <property type="protein sequence ID" value="MBP2258133.1"/>
    <property type="molecule type" value="Genomic_DNA"/>
</dbReference>
<dbReference type="PANTHER" id="PTHR35936">
    <property type="entry name" value="MEMBRANE-BOUND LYTIC MUREIN TRANSGLYCOSYLASE F"/>
    <property type="match status" value="1"/>
</dbReference>
<sequence>MKKLRVLFMSLLCFIFIAACSPGQSSEGNQANAANNEEQKQAENKDEKSPSKLQEIIDKGVIRVGTTGDYKPFTYFNPETEEFEGYDIDAAKILAEDLGVEVEFVKTTWPDLMDDLLEDKFDFAVGGISRNVDRQKTAHLTDAYFDFGKVALIHKKNKDKFRKPEDLNQPDVKVGVNPGGTNKEYVDAHLKDADVTVVEENLDIPGKVAEETFDVMITDTVEADLYAKEDSRLRVAFRDDTLTKSQKGYMMQQGDPIFQNWIDVWMDEMKLNGEFEKLEEEWM</sequence>
<gene>
    <name evidence="7" type="ORF">J2Z81_002104</name>
</gene>
<keyword evidence="3" id="KW-0449">Lipoprotein</keyword>
<dbReference type="SMART" id="SM00062">
    <property type="entry name" value="PBPb"/>
    <property type="match status" value="1"/>
</dbReference>
<feature type="domain" description="Solute-binding protein family 3/N-terminal" evidence="6">
    <location>
        <begin position="61"/>
        <end position="283"/>
    </location>
</feature>
<keyword evidence="7" id="KW-0456">Lyase</keyword>
<evidence type="ECO:0000256" key="5">
    <source>
        <dbReference type="SAM" id="SignalP"/>
    </source>
</evidence>
<reference evidence="7 8" key="1">
    <citation type="submission" date="2021-03" db="EMBL/GenBank/DDBJ databases">
        <title>Genomic Encyclopedia of Type Strains, Phase IV (KMG-IV): sequencing the most valuable type-strain genomes for metagenomic binning, comparative biology and taxonomic classification.</title>
        <authorList>
            <person name="Goeker M."/>
        </authorList>
    </citation>
    <scope>NUCLEOTIDE SEQUENCE [LARGE SCALE GENOMIC DNA]</scope>
    <source>
        <strain evidence="7 8">DSM 25790</strain>
    </source>
</reference>
<evidence type="ECO:0000313" key="7">
    <source>
        <dbReference type="EMBL" id="MBP2258133.1"/>
    </source>
</evidence>
<dbReference type="GO" id="GO:0047769">
    <property type="term" value="F:arogenate dehydratase activity"/>
    <property type="evidence" value="ECO:0007669"/>
    <property type="project" value="UniProtKB-EC"/>
</dbReference>
<dbReference type="Pfam" id="PF00497">
    <property type="entry name" value="SBP_bac_3"/>
    <property type="match status" value="1"/>
</dbReference>
<evidence type="ECO:0000259" key="6">
    <source>
        <dbReference type="SMART" id="SM00062"/>
    </source>
</evidence>
<dbReference type="RefSeq" id="WP_226371299.1">
    <property type="nucleotide sequence ID" value="NZ_JAGIKX010000020.1"/>
</dbReference>
<evidence type="ECO:0000256" key="4">
    <source>
        <dbReference type="SAM" id="MobiDB-lite"/>
    </source>
</evidence>
<name>A0ABS4S9F9_9BACI</name>
<keyword evidence="8" id="KW-1185">Reference proteome</keyword>
<dbReference type="SUPFAM" id="SSF53850">
    <property type="entry name" value="Periplasmic binding protein-like II"/>
    <property type="match status" value="1"/>
</dbReference>
<protein>
    <submittedName>
        <fullName evidence="7">Cyclohexadienyl dehydratase</fullName>
        <ecNumber evidence="7">4.2.1.51</ecNumber>
        <ecNumber evidence="7">4.2.1.91</ecNumber>
    </submittedName>
</protein>
<keyword evidence="1 5" id="KW-0732">Signal</keyword>
<proteinExistence type="predicted"/>
<evidence type="ECO:0000256" key="3">
    <source>
        <dbReference type="ARBA" id="ARBA00023288"/>
    </source>
</evidence>
<evidence type="ECO:0000256" key="2">
    <source>
        <dbReference type="ARBA" id="ARBA00023139"/>
    </source>
</evidence>
<keyword evidence="2" id="KW-0564">Palmitate</keyword>
<dbReference type="InterPro" id="IPR001638">
    <property type="entry name" value="Solute-binding_3/MltF_N"/>
</dbReference>